<sequence length="61" mass="6821">MKDDRDSRDETPQDRVKSRNLVLGAVLIGLVVMFYALTIVRFPTPEERSAAAAEQDGVMLQ</sequence>
<protein>
    <recommendedName>
        <fullName evidence="4">Cytochrome C oxidase assembly protein</fullName>
    </recommendedName>
</protein>
<evidence type="ECO:0008006" key="4">
    <source>
        <dbReference type="Google" id="ProtNLM"/>
    </source>
</evidence>
<proteinExistence type="predicted"/>
<evidence type="ECO:0000313" key="3">
    <source>
        <dbReference type="Proteomes" id="UP001259803"/>
    </source>
</evidence>
<keyword evidence="1" id="KW-1133">Transmembrane helix</keyword>
<reference evidence="2 3" key="1">
    <citation type="submission" date="2023-09" db="EMBL/GenBank/DDBJ databases">
        <authorList>
            <person name="Rey-Velasco X."/>
        </authorList>
    </citation>
    <scope>NUCLEOTIDE SEQUENCE [LARGE SCALE GENOMIC DNA]</scope>
    <source>
        <strain evidence="2 3">F390</strain>
    </source>
</reference>
<feature type="transmembrane region" description="Helical" evidence="1">
    <location>
        <begin position="21"/>
        <end position="40"/>
    </location>
</feature>
<keyword evidence="3" id="KW-1185">Reference proteome</keyword>
<keyword evidence="1" id="KW-0472">Membrane</keyword>
<accession>A0ABU2ZIL5</accession>
<organism evidence="2 3">
    <name type="scientific">Croceicoccus esteveae</name>
    <dbReference type="NCBI Taxonomy" id="3075597"/>
    <lineage>
        <taxon>Bacteria</taxon>
        <taxon>Pseudomonadati</taxon>
        <taxon>Pseudomonadota</taxon>
        <taxon>Alphaproteobacteria</taxon>
        <taxon>Sphingomonadales</taxon>
        <taxon>Erythrobacteraceae</taxon>
        <taxon>Croceicoccus</taxon>
    </lineage>
</organism>
<keyword evidence="1" id="KW-0812">Transmembrane</keyword>
<dbReference type="Proteomes" id="UP001259803">
    <property type="component" value="Unassembled WGS sequence"/>
</dbReference>
<dbReference type="EMBL" id="JAVRHS010000002">
    <property type="protein sequence ID" value="MDT0575252.1"/>
    <property type="molecule type" value="Genomic_DNA"/>
</dbReference>
<evidence type="ECO:0000313" key="2">
    <source>
        <dbReference type="EMBL" id="MDT0575252.1"/>
    </source>
</evidence>
<name>A0ABU2ZIL5_9SPHN</name>
<gene>
    <name evidence="2" type="ORF">RM533_03530</name>
</gene>
<dbReference type="RefSeq" id="WP_311339830.1">
    <property type="nucleotide sequence ID" value="NZ_JAVRHS010000002.1"/>
</dbReference>
<evidence type="ECO:0000256" key="1">
    <source>
        <dbReference type="SAM" id="Phobius"/>
    </source>
</evidence>
<comment type="caution">
    <text evidence="2">The sequence shown here is derived from an EMBL/GenBank/DDBJ whole genome shotgun (WGS) entry which is preliminary data.</text>
</comment>